<dbReference type="PRINTS" id="PR00463">
    <property type="entry name" value="EP450I"/>
</dbReference>
<evidence type="ECO:0000256" key="6">
    <source>
        <dbReference type="ARBA" id="ARBA00022848"/>
    </source>
</evidence>
<dbReference type="InterPro" id="IPR002401">
    <property type="entry name" value="Cyt_P450_E_grp-I"/>
</dbReference>
<dbReference type="GO" id="GO:0016705">
    <property type="term" value="F:oxidoreductase activity, acting on paired donors, with incorporation or reduction of molecular oxygen"/>
    <property type="evidence" value="ECO:0007669"/>
    <property type="project" value="InterPro"/>
</dbReference>
<dbReference type="Pfam" id="PF00067">
    <property type="entry name" value="p450"/>
    <property type="match status" value="1"/>
</dbReference>
<organism evidence="11 12">
    <name type="scientific">Heracleum sosnowskyi</name>
    <dbReference type="NCBI Taxonomy" id="360622"/>
    <lineage>
        <taxon>Eukaryota</taxon>
        <taxon>Viridiplantae</taxon>
        <taxon>Streptophyta</taxon>
        <taxon>Embryophyta</taxon>
        <taxon>Tracheophyta</taxon>
        <taxon>Spermatophyta</taxon>
        <taxon>Magnoliopsida</taxon>
        <taxon>eudicotyledons</taxon>
        <taxon>Gunneridae</taxon>
        <taxon>Pentapetalae</taxon>
        <taxon>asterids</taxon>
        <taxon>campanulids</taxon>
        <taxon>Apiales</taxon>
        <taxon>Apiaceae</taxon>
        <taxon>Apioideae</taxon>
        <taxon>apioid superclade</taxon>
        <taxon>Tordylieae</taxon>
        <taxon>Tordyliinae</taxon>
        <taxon>Heracleum</taxon>
    </lineage>
</organism>
<dbReference type="InterPro" id="IPR036396">
    <property type="entry name" value="Cyt_P450_sf"/>
</dbReference>
<evidence type="ECO:0000313" key="12">
    <source>
        <dbReference type="Proteomes" id="UP001237642"/>
    </source>
</evidence>
<evidence type="ECO:0000256" key="2">
    <source>
        <dbReference type="ARBA" id="ARBA00010617"/>
    </source>
</evidence>
<dbReference type="Gene3D" id="1.10.630.10">
    <property type="entry name" value="Cytochrome P450"/>
    <property type="match status" value="1"/>
</dbReference>
<dbReference type="PANTHER" id="PTHR47955:SF15">
    <property type="entry name" value="CYTOCHROME P450 71A2-LIKE"/>
    <property type="match status" value="1"/>
</dbReference>
<keyword evidence="9" id="KW-0503">Monooxygenase</keyword>
<proteinExistence type="inferred from homology"/>
<feature type="transmembrane region" description="Helical" evidence="10">
    <location>
        <begin position="37"/>
        <end position="55"/>
    </location>
</feature>
<gene>
    <name evidence="11" type="ORF">POM88_038745</name>
</gene>
<evidence type="ECO:0000256" key="4">
    <source>
        <dbReference type="ARBA" id="ARBA00022723"/>
    </source>
</evidence>
<dbReference type="AlphaFoldDB" id="A0AAD8M853"/>
<keyword evidence="4" id="KW-0479">Metal-binding</keyword>
<name>A0AAD8M853_9APIA</name>
<accession>A0AAD8M853</accession>
<evidence type="ECO:0000256" key="5">
    <source>
        <dbReference type="ARBA" id="ARBA00022824"/>
    </source>
</evidence>
<sequence length="375" mass="42908">MVGKKNINADYEGKRNTIVSSGQERVTAMKMLEQYSLNLYFVALFSVTIFLYKWLTTRKTAFKNLPPSPPKLPIIGNLHQIGPDLHISLRSLAQNYGPLMLLNFGSVPVLVVSSADAAREIIKTHDLVFSDRPITQITNRIFYRSRDVAFSRYSEYWRQVKSTCVTQLLSRKRVHSFHNVREEEIALLIQNITCSQSKIVNLSNLFSELTSNVVCRAALGKKYASDKGNSYSYLLWEVTDLLSYFSSIGNYIPSLFWVDWLKGLKWKVERVANEVDAFLERVVEDHQSSIASDNSYTNKDFVSILLEIQTQKTDTGFSMDKDCIKAVILDIFFAGIETSSTNLEWTIAALIKNPDIMFKLKNEVHCYFLEKQGRM</sequence>
<evidence type="ECO:0000256" key="7">
    <source>
        <dbReference type="ARBA" id="ARBA00023002"/>
    </source>
</evidence>
<keyword evidence="3" id="KW-0349">Heme</keyword>
<comment type="subcellular location">
    <subcellularLocation>
        <location evidence="1">Microsome membrane</location>
        <topology evidence="1">Single-pass membrane protein</topology>
    </subcellularLocation>
</comment>
<protein>
    <submittedName>
        <fullName evidence="11">Psoralen synthase</fullName>
    </submittedName>
</protein>
<reference evidence="11" key="1">
    <citation type="submission" date="2023-02" db="EMBL/GenBank/DDBJ databases">
        <title>Genome of toxic invasive species Heracleum sosnowskyi carries increased number of genes despite the absence of recent whole-genome duplications.</title>
        <authorList>
            <person name="Schelkunov M."/>
            <person name="Shtratnikova V."/>
            <person name="Makarenko M."/>
            <person name="Klepikova A."/>
            <person name="Omelchenko D."/>
            <person name="Novikova G."/>
            <person name="Obukhova E."/>
            <person name="Bogdanov V."/>
            <person name="Penin A."/>
            <person name="Logacheva M."/>
        </authorList>
    </citation>
    <scope>NUCLEOTIDE SEQUENCE</scope>
    <source>
        <strain evidence="11">Hsosn_3</strain>
        <tissue evidence="11">Leaf</tissue>
    </source>
</reference>
<keyword evidence="6" id="KW-0492">Microsome</keyword>
<dbReference type="GO" id="GO:0009805">
    <property type="term" value="P:coumarin biosynthetic process"/>
    <property type="evidence" value="ECO:0007669"/>
    <property type="project" value="UniProtKB-ARBA"/>
</dbReference>
<dbReference type="Proteomes" id="UP001237642">
    <property type="component" value="Unassembled WGS sequence"/>
</dbReference>
<keyword evidence="10" id="KW-1133">Transmembrane helix</keyword>
<evidence type="ECO:0000313" key="11">
    <source>
        <dbReference type="EMBL" id="KAK1363184.1"/>
    </source>
</evidence>
<dbReference type="GO" id="GO:0020037">
    <property type="term" value="F:heme binding"/>
    <property type="evidence" value="ECO:0007669"/>
    <property type="project" value="InterPro"/>
</dbReference>
<evidence type="ECO:0000256" key="1">
    <source>
        <dbReference type="ARBA" id="ARBA00004111"/>
    </source>
</evidence>
<dbReference type="GO" id="GO:0004497">
    <property type="term" value="F:monooxygenase activity"/>
    <property type="evidence" value="ECO:0007669"/>
    <property type="project" value="UniProtKB-KW"/>
</dbReference>
<keyword evidence="8" id="KW-0408">Iron</keyword>
<keyword evidence="7" id="KW-0560">Oxidoreductase</keyword>
<evidence type="ECO:0000256" key="10">
    <source>
        <dbReference type="SAM" id="Phobius"/>
    </source>
</evidence>
<keyword evidence="10" id="KW-0812">Transmembrane</keyword>
<dbReference type="GO" id="GO:0005506">
    <property type="term" value="F:iron ion binding"/>
    <property type="evidence" value="ECO:0007669"/>
    <property type="project" value="InterPro"/>
</dbReference>
<keyword evidence="5" id="KW-0256">Endoplasmic reticulum</keyword>
<reference evidence="11" key="2">
    <citation type="submission" date="2023-05" db="EMBL/GenBank/DDBJ databases">
        <authorList>
            <person name="Schelkunov M.I."/>
        </authorList>
    </citation>
    <scope>NUCLEOTIDE SEQUENCE</scope>
    <source>
        <strain evidence="11">Hsosn_3</strain>
        <tissue evidence="11">Leaf</tissue>
    </source>
</reference>
<evidence type="ECO:0000256" key="3">
    <source>
        <dbReference type="ARBA" id="ARBA00022617"/>
    </source>
</evidence>
<comment type="similarity">
    <text evidence="2">Belongs to the cytochrome P450 family.</text>
</comment>
<keyword evidence="12" id="KW-1185">Reference proteome</keyword>
<comment type="caution">
    <text evidence="11">The sequence shown here is derived from an EMBL/GenBank/DDBJ whole genome shotgun (WGS) entry which is preliminary data.</text>
</comment>
<dbReference type="EMBL" id="JAUIZM010000009">
    <property type="protein sequence ID" value="KAK1363184.1"/>
    <property type="molecule type" value="Genomic_DNA"/>
</dbReference>
<evidence type="ECO:0000256" key="9">
    <source>
        <dbReference type="ARBA" id="ARBA00023033"/>
    </source>
</evidence>
<dbReference type="PANTHER" id="PTHR47955">
    <property type="entry name" value="CYTOCHROME P450 FAMILY 71 PROTEIN"/>
    <property type="match status" value="1"/>
</dbReference>
<dbReference type="InterPro" id="IPR001128">
    <property type="entry name" value="Cyt_P450"/>
</dbReference>
<keyword evidence="10" id="KW-0472">Membrane</keyword>
<evidence type="ECO:0000256" key="8">
    <source>
        <dbReference type="ARBA" id="ARBA00023004"/>
    </source>
</evidence>
<dbReference type="SUPFAM" id="SSF48264">
    <property type="entry name" value="Cytochrome P450"/>
    <property type="match status" value="1"/>
</dbReference>